<dbReference type="Gene3D" id="3.10.290.10">
    <property type="entry name" value="RNA-binding S4 domain"/>
    <property type="match status" value="1"/>
</dbReference>
<accession>A0A9D2G134</accession>
<keyword evidence="1" id="KW-0694">RNA-binding</keyword>
<dbReference type="AlphaFoldDB" id="A0A9D2G134"/>
<gene>
    <name evidence="2" type="primary">yaaA</name>
    <name evidence="2" type="ORF">H9808_05645</name>
</gene>
<dbReference type="Pfam" id="PF13275">
    <property type="entry name" value="S4_2"/>
    <property type="match status" value="1"/>
</dbReference>
<evidence type="ECO:0000313" key="3">
    <source>
        <dbReference type="Proteomes" id="UP000824106"/>
    </source>
</evidence>
<dbReference type="InterPro" id="IPR036986">
    <property type="entry name" value="S4_RNA-bd_sf"/>
</dbReference>
<proteinExistence type="predicted"/>
<dbReference type="Proteomes" id="UP000824106">
    <property type="component" value="Unassembled WGS sequence"/>
</dbReference>
<name>A0A9D2G134_9LACT</name>
<dbReference type="InterPro" id="IPR014330">
    <property type="entry name" value="RNA-bd_S4-rel_YaaA"/>
</dbReference>
<sequence length="78" mass="8913">MDRTLVEIHDSYITLGQFLKLTDIISSGGMAKPFLQQMEVFVNNEPENRRGKKLYNQDIISIPNIGEFQIKSSNETLP</sequence>
<evidence type="ECO:0000256" key="1">
    <source>
        <dbReference type="PROSITE-ProRule" id="PRU00182"/>
    </source>
</evidence>
<dbReference type="GO" id="GO:0003723">
    <property type="term" value="F:RNA binding"/>
    <property type="evidence" value="ECO:0007669"/>
    <property type="project" value="UniProtKB-KW"/>
</dbReference>
<organism evidence="2 3">
    <name type="scientific">Candidatus Atopostipes pullistercoris</name>
    <dbReference type="NCBI Taxonomy" id="2838467"/>
    <lineage>
        <taxon>Bacteria</taxon>
        <taxon>Bacillati</taxon>
        <taxon>Bacillota</taxon>
        <taxon>Bacilli</taxon>
        <taxon>Lactobacillales</taxon>
        <taxon>Carnobacteriaceae</taxon>
        <taxon>Atopostipes</taxon>
    </lineage>
</organism>
<dbReference type="SUPFAM" id="SSF55174">
    <property type="entry name" value="Alpha-L RNA-binding motif"/>
    <property type="match status" value="1"/>
</dbReference>
<reference evidence="2" key="2">
    <citation type="submission" date="2021-04" db="EMBL/GenBank/DDBJ databases">
        <authorList>
            <person name="Gilroy R."/>
        </authorList>
    </citation>
    <scope>NUCLEOTIDE SEQUENCE</scope>
    <source>
        <strain evidence="2">CHK169-4300</strain>
    </source>
</reference>
<dbReference type="PROSITE" id="PS50889">
    <property type="entry name" value="S4"/>
    <property type="match status" value="1"/>
</dbReference>
<dbReference type="NCBIfam" id="TIGR02988">
    <property type="entry name" value="YaaA_near_RecF"/>
    <property type="match status" value="1"/>
</dbReference>
<evidence type="ECO:0000313" key="2">
    <source>
        <dbReference type="EMBL" id="HIZ71233.1"/>
    </source>
</evidence>
<reference evidence="2" key="1">
    <citation type="journal article" date="2021" name="PeerJ">
        <title>Extensive microbial diversity within the chicken gut microbiome revealed by metagenomics and culture.</title>
        <authorList>
            <person name="Gilroy R."/>
            <person name="Ravi A."/>
            <person name="Getino M."/>
            <person name="Pursley I."/>
            <person name="Horton D.L."/>
            <person name="Alikhan N.F."/>
            <person name="Baker D."/>
            <person name="Gharbi K."/>
            <person name="Hall N."/>
            <person name="Watson M."/>
            <person name="Adriaenssens E.M."/>
            <person name="Foster-Nyarko E."/>
            <person name="Jarju S."/>
            <person name="Secka A."/>
            <person name="Antonio M."/>
            <person name="Oren A."/>
            <person name="Chaudhuri R.R."/>
            <person name="La Ragione R."/>
            <person name="Hildebrand F."/>
            <person name="Pallen M.J."/>
        </authorList>
    </citation>
    <scope>NUCLEOTIDE SEQUENCE</scope>
    <source>
        <strain evidence="2">CHK169-4300</strain>
    </source>
</reference>
<dbReference type="EMBL" id="DXAZ01000086">
    <property type="protein sequence ID" value="HIZ71233.1"/>
    <property type="molecule type" value="Genomic_DNA"/>
</dbReference>
<comment type="caution">
    <text evidence="2">The sequence shown here is derived from an EMBL/GenBank/DDBJ whole genome shotgun (WGS) entry which is preliminary data.</text>
</comment>
<protein>
    <submittedName>
        <fullName evidence="2">S4 domain-containing protein YaaA</fullName>
    </submittedName>
</protein>